<dbReference type="InterPro" id="IPR009057">
    <property type="entry name" value="Homeodomain-like_sf"/>
</dbReference>
<dbReference type="InterPro" id="IPR050560">
    <property type="entry name" value="MYB_TF"/>
</dbReference>
<feature type="domain" description="HTH myb-type" evidence="3">
    <location>
        <begin position="13"/>
        <end position="57"/>
    </location>
</feature>
<dbReference type="InterPro" id="IPR017930">
    <property type="entry name" value="Myb_dom"/>
</dbReference>
<feature type="domain" description="Myb-like" evidence="2">
    <location>
        <begin position="13"/>
        <end position="60"/>
    </location>
</feature>
<dbReference type="GO" id="GO:0000978">
    <property type="term" value="F:RNA polymerase II cis-regulatory region sequence-specific DNA binding"/>
    <property type="evidence" value="ECO:0007669"/>
    <property type="project" value="TreeGrafter"/>
</dbReference>
<feature type="compositionally biased region" description="Polar residues" evidence="1">
    <location>
        <begin position="303"/>
        <end position="325"/>
    </location>
</feature>
<organism evidence="4 5">
    <name type="scientific">Morchella conica CCBAS932</name>
    <dbReference type="NCBI Taxonomy" id="1392247"/>
    <lineage>
        <taxon>Eukaryota</taxon>
        <taxon>Fungi</taxon>
        <taxon>Dikarya</taxon>
        <taxon>Ascomycota</taxon>
        <taxon>Pezizomycotina</taxon>
        <taxon>Pezizomycetes</taxon>
        <taxon>Pezizales</taxon>
        <taxon>Morchellaceae</taxon>
        <taxon>Morchella</taxon>
    </lineage>
</organism>
<dbReference type="GO" id="GO:0045944">
    <property type="term" value="P:positive regulation of transcription by RNA polymerase II"/>
    <property type="evidence" value="ECO:0007669"/>
    <property type="project" value="TreeGrafter"/>
</dbReference>
<dbReference type="SUPFAM" id="SSF46689">
    <property type="entry name" value="Homeodomain-like"/>
    <property type="match status" value="1"/>
</dbReference>
<dbReference type="PANTHER" id="PTHR45614:SF25">
    <property type="entry name" value="MYB PROTEIN"/>
    <property type="match status" value="1"/>
</dbReference>
<keyword evidence="5" id="KW-1185">Reference proteome</keyword>
<dbReference type="AlphaFoldDB" id="A0A3N4L3Q8"/>
<accession>A0A3N4L3Q8</accession>
<proteinExistence type="predicted"/>
<evidence type="ECO:0000259" key="2">
    <source>
        <dbReference type="PROSITE" id="PS50090"/>
    </source>
</evidence>
<feature type="compositionally biased region" description="Low complexity" evidence="1">
    <location>
        <begin position="146"/>
        <end position="160"/>
    </location>
</feature>
<feature type="domain" description="Myb-like" evidence="2">
    <location>
        <begin position="61"/>
        <end position="111"/>
    </location>
</feature>
<dbReference type="STRING" id="1392247.A0A3N4L3Q8"/>
<dbReference type="GO" id="GO:0000278">
    <property type="term" value="P:mitotic cell cycle"/>
    <property type="evidence" value="ECO:0007669"/>
    <property type="project" value="TreeGrafter"/>
</dbReference>
<feature type="region of interest" description="Disordered" evidence="1">
    <location>
        <begin position="278"/>
        <end position="325"/>
    </location>
</feature>
<dbReference type="SMART" id="SM00717">
    <property type="entry name" value="SANT"/>
    <property type="match status" value="2"/>
</dbReference>
<dbReference type="GO" id="GO:0005634">
    <property type="term" value="C:nucleus"/>
    <property type="evidence" value="ECO:0007669"/>
    <property type="project" value="TreeGrafter"/>
</dbReference>
<feature type="region of interest" description="Disordered" evidence="1">
    <location>
        <begin position="111"/>
        <end position="160"/>
    </location>
</feature>
<gene>
    <name evidence="4" type="ORF">P167DRAFT_540934</name>
</gene>
<dbReference type="PROSITE" id="PS50090">
    <property type="entry name" value="MYB_LIKE"/>
    <property type="match status" value="2"/>
</dbReference>
<feature type="domain" description="HTH myb-type" evidence="3">
    <location>
        <begin position="61"/>
        <end position="115"/>
    </location>
</feature>
<dbReference type="CDD" id="cd00167">
    <property type="entry name" value="SANT"/>
    <property type="match status" value="2"/>
</dbReference>
<evidence type="ECO:0000259" key="3">
    <source>
        <dbReference type="PROSITE" id="PS51294"/>
    </source>
</evidence>
<dbReference type="InterPro" id="IPR001005">
    <property type="entry name" value="SANT/Myb"/>
</dbReference>
<dbReference type="EMBL" id="ML119105">
    <property type="protein sequence ID" value="RPB17544.1"/>
    <property type="molecule type" value="Genomic_DNA"/>
</dbReference>
<name>A0A3N4L3Q8_9PEZI</name>
<dbReference type="Pfam" id="PF13921">
    <property type="entry name" value="Myb_DNA-bind_6"/>
    <property type="match status" value="1"/>
</dbReference>
<sequence length="401" mass="44781">MMSTFDPHAERLWSKEEDKQLRNAVFQEKEQKRPVKWDTIAASLPRRSKKECRKRWHHTMMEAVRRCKWKPEEDERLSTAVRKFGRKWISVAQVVMTRNDNECMRRWKEIQARDANATPTATPGSPSSIWSLDELNQTRSHPQHASISSNTSSTGYSPSSATSYVDDILRGMGQMSPQTIQFDSMDTESLTMHSLDTPTSLIDSRGPEIHQDLDAFIDFDAERSGNFFEPRYDSDGHQSDSSEWGWFDSMMPATTHGGRPQYDNNGLSIGSGGFMLDSHPGELMHDSPGALDSSYSSTRSNSVVPQMQPQVSTPQAQDSYDTGNRNLLSLKSSGAVGGVKVVIVCKSNDLRTLSSLENIMKSLKANGHSVIQDSQPLGRNDYLCGSLAYDDVLQDLVGACT</sequence>
<reference evidence="4 5" key="1">
    <citation type="journal article" date="2018" name="Nat. Ecol. Evol.">
        <title>Pezizomycetes genomes reveal the molecular basis of ectomycorrhizal truffle lifestyle.</title>
        <authorList>
            <person name="Murat C."/>
            <person name="Payen T."/>
            <person name="Noel B."/>
            <person name="Kuo A."/>
            <person name="Morin E."/>
            <person name="Chen J."/>
            <person name="Kohler A."/>
            <person name="Krizsan K."/>
            <person name="Balestrini R."/>
            <person name="Da Silva C."/>
            <person name="Montanini B."/>
            <person name="Hainaut M."/>
            <person name="Levati E."/>
            <person name="Barry K.W."/>
            <person name="Belfiori B."/>
            <person name="Cichocki N."/>
            <person name="Clum A."/>
            <person name="Dockter R.B."/>
            <person name="Fauchery L."/>
            <person name="Guy J."/>
            <person name="Iotti M."/>
            <person name="Le Tacon F."/>
            <person name="Lindquist E.A."/>
            <person name="Lipzen A."/>
            <person name="Malagnac F."/>
            <person name="Mello A."/>
            <person name="Molinier V."/>
            <person name="Miyauchi S."/>
            <person name="Poulain J."/>
            <person name="Riccioni C."/>
            <person name="Rubini A."/>
            <person name="Sitrit Y."/>
            <person name="Splivallo R."/>
            <person name="Traeger S."/>
            <person name="Wang M."/>
            <person name="Zifcakova L."/>
            <person name="Wipf D."/>
            <person name="Zambonelli A."/>
            <person name="Paolocci F."/>
            <person name="Nowrousian M."/>
            <person name="Ottonello S."/>
            <person name="Baldrian P."/>
            <person name="Spatafora J.W."/>
            <person name="Henrissat B."/>
            <person name="Nagy L.G."/>
            <person name="Aury J.M."/>
            <person name="Wincker P."/>
            <person name="Grigoriev I.V."/>
            <person name="Bonfante P."/>
            <person name="Martin F.M."/>
        </authorList>
    </citation>
    <scope>NUCLEOTIDE SEQUENCE [LARGE SCALE GENOMIC DNA]</scope>
    <source>
        <strain evidence="4 5">CCBAS932</strain>
    </source>
</reference>
<dbReference type="PROSITE" id="PS51294">
    <property type="entry name" value="HTH_MYB"/>
    <property type="match status" value="2"/>
</dbReference>
<feature type="compositionally biased region" description="Low complexity" evidence="1">
    <location>
        <begin position="293"/>
        <end position="302"/>
    </location>
</feature>
<dbReference type="InParanoid" id="A0A3N4L3Q8"/>
<feature type="compositionally biased region" description="Polar residues" evidence="1">
    <location>
        <begin position="117"/>
        <end position="145"/>
    </location>
</feature>
<dbReference type="OrthoDB" id="2143914at2759"/>
<protein>
    <submittedName>
        <fullName evidence="4">Uncharacterized protein</fullName>
    </submittedName>
</protein>
<dbReference type="GO" id="GO:0000981">
    <property type="term" value="F:DNA-binding transcription factor activity, RNA polymerase II-specific"/>
    <property type="evidence" value="ECO:0007669"/>
    <property type="project" value="TreeGrafter"/>
</dbReference>
<evidence type="ECO:0000256" key="1">
    <source>
        <dbReference type="SAM" id="MobiDB-lite"/>
    </source>
</evidence>
<dbReference type="Gene3D" id="1.10.10.60">
    <property type="entry name" value="Homeodomain-like"/>
    <property type="match status" value="2"/>
</dbReference>
<dbReference type="Proteomes" id="UP000277580">
    <property type="component" value="Unassembled WGS sequence"/>
</dbReference>
<evidence type="ECO:0000313" key="5">
    <source>
        <dbReference type="Proteomes" id="UP000277580"/>
    </source>
</evidence>
<dbReference type="PANTHER" id="PTHR45614">
    <property type="entry name" value="MYB PROTEIN-RELATED"/>
    <property type="match status" value="1"/>
</dbReference>
<evidence type="ECO:0000313" key="4">
    <source>
        <dbReference type="EMBL" id="RPB17544.1"/>
    </source>
</evidence>